<dbReference type="GO" id="GO:0003700">
    <property type="term" value="F:DNA-binding transcription factor activity"/>
    <property type="evidence" value="ECO:0007669"/>
    <property type="project" value="InterPro"/>
</dbReference>
<reference evidence="2 3" key="1">
    <citation type="submission" date="2019-06" db="EMBL/GenBank/DDBJ databases">
        <title>Sequencing the genomes of 1000 actinobacteria strains.</title>
        <authorList>
            <person name="Klenk H.-P."/>
        </authorList>
    </citation>
    <scope>NUCLEOTIDE SEQUENCE [LARGE SCALE GENOMIC DNA]</scope>
    <source>
        <strain evidence="2 3">DSM 45511</strain>
    </source>
</reference>
<gene>
    <name evidence="2" type="ORF">FB388_0288</name>
</gene>
<dbReference type="InterPro" id="IPR036388">
    <property type="entry name" value="WH-like_DNA-bd_sf"/>
</dbReference>
<dbReference type="GO" id="GO:0003677">
    <property type="term" value="F:DNA binding"/>
    <property type="evidence" value="ECO:0007669"/>
    <property type="project" value="UniProtKB-KW"/>
</dbReference>
<name>A0A543GA24_9PSEU</name>
<evidence type="ECO:0000259" key="1">
    <source>
        <dbReference type="PROSITE" id="PS50995"/>
    </source>
</evidence>
<dbReference type="Gene3D" id="1.10.10.10">
    <property type="entry name" value="Winged helix-like DNA-binding domain superfamily/Winged helix DNA-binding domain"/>
    <property type="match status" value="1"/>
</dbReference>
<organism evidence="2 3">
    <name type="scientific">Pseudonocardia cypriaca</name>
    <dbReference type="NCBI Taxonomy" id="882449"/>
    <lineage>
        <taxon>Bacteria</taxon>
        <taxon>Bacillati</taxon>
        <taxon>Actinomycetota</taxon>
        <taxon>Actinomycetes</taxon>
        <taxon>Pseudonocardiales</taxon>
        <taxon>Pseudonocardiaceae</taxon>
        <taxon>Pseudonocardia</taxon>
    </lineage>
</organism>
<dbReference type="RefSeq" id="WP_246121467.1">
    <property type="nucleotide sequence ID" value="NZ_VFPH01000001.1"/>
</dbReference>
<comment type="caution">
    <text evidence="2">The sequence shown here is derived from an EMBL/GenBank/DDBJ whole genome shotgun (WGS) entry which is preliminary data.</text>
</comment>
<dbReference type="Pfam" id="PF12802">
    <property type="entry name" value="MarR_2"/>
    <property type="match status" value="1"/>
</dbReference>
<dbReference type="AlphaFoldDB" id="A0A543GA24"/>
<accession>A0A543GA24</accession>
<dbReference type="PANTHER" id="PTHR33164:SF43">
    <property type="entry name" value="HTH-TYPE TRANSCRIPTIONAL REPRESSOR YETL"/>
    <property type="match status" value="1"/>
</dbReference>
<dbReference type="InterPro" id="IPR036390">
    <property type="entry name" value="WH_DNA-bd_sf"/>
</dbReference>
<evidence type="ECO:0000313" key="2">
    <source>
        <dbReference type="EMBL" id="TQM42950.1"/>
    </source>
</evidence>
<dbReference type="EMBL" id="VFPH01000001">
    <property type="protein sequence ID" value="TQM42950.1"/>
    <property type="molecule type" value="Genomic_DNA"/>
</dbReference>
<dbReference type="SUPFAM" id="SSF46785">
    <property type="entry name" value="Winged helix' DNA-binding domain"/>
    <property type="match status" value="1"/>
</dbReference>
<feature type="domain" description="HTH marR-type" evidence="1">
    <location>
        <begin position="1"/>
        <end position="143"/>
    </location>
</feature>
<dbReference type="InterPro" id="IPR039422">
    <property type="entry name" value="MarR/SlyA-like"/>
</dbReference>
<dbReference type="Proteomes" id="UP000319818">
    <property type="component" value="Unassembled WGS sequence"/>
</dbReference>
<dbReference type="PROSITE" id="PS50995">
    <property type="entry name" value="HTH_MARR_2"/>
    <property type="match status" value="1"/>
</dbReference>
<protein>
    <submittedName>
        <fullName evidence="2">DNA-binding MarR family transcriptional regulator</fullName>
    </submittedName>
</protein>
<sequence>MDVRTAPARLRSMPSWLLNQVALPAQRIIAEALASVGARRQHYSVLSALEEFGPASQAALGRRCGIDRSDMVALVNELAAAGRLERTPDVEDRRRNVIAITDAGRKFLSELDRLLQDAQDDLLAPLSSQERAELVRLLGAVLAHHSG</sequence>
<dbReference type="InterPro" id="IPR000835">
    <property type="entry name" value="HTH_MarR-typ"/>
</dbReference>
<dbReference type="GO" id="GO:0006950">
    <property type="term" value="P:response to stress"/>
    <property type="evidence" value="ECO:0007669"/>
    <property type="project" value="TreeGrafter"/>
</dbReference>
<keyword evidence="3" id="KW-1185">Reference proteome</keyword>
<dbReference type="SMART" id="SM00347">
    <property type="entry name" value="HTH_MARR"/>
    <property type="match status" value="1"/>
</dbReference>
<dbReference type="PRINTS" id="PR00598">
    <property type="entry name" value="HTHMARR"/>
</dbReference>
<proteinExistence type="predicted"/>
<keyword evidence="2" id="KW-0238">DNA-binding</keyword>
<dbReference type="PANTHER" id="PTHR33164">
    <property type="entry name" value="TRANSCRIPTIONAL REGULATOR, MARR FAMILY"/>
    <property type="match status" value="1"/>
</dbReference>
<evidence type="ECO:0000313" key="3">
    <source>
        <dbReference type="Proteomes" id="UP000319818"/>
    </source>
</evidence>